<dbReference type="Pfam" id="PF00675">
    <property type="entry name" value="Peptidase_M16"/>
    <property type="match status" value="1"/>
</dbReference>
<dbReference type="SUPFAM" id="SSF63411">
    <property type="entry name" value="LuxS/MPP-like metallohydrolase"/>
    <property type="match status" value="2"/>
</dbReference>
<evidence type="ECO:0000259" key="3">
    <source>
        <dbReference type="Pfam" id="PF05193"/>
    </source>
</evidence>
<feature type="region of interest" description="Disordered" evidence="1">
    <location>
        <begin position="1"/>
        <end position="46"/>
    </location>
</feature>
<name>A0A4U6QMQ7_9ACTN</name>
<organism evidence="4 5">
    <name type="scientific">Nakamurella flava</name>
    <dbReference type="NCBI Taxonomy" id="2576308"/>
    <lineage>
        <taxon>Bacteria</taxon>
        <taxon>Bacillati</taxon>
        <taxon>Actinomycetota</taxon>
        <taxon>Actinomycetes</taxon>
        <taxon>Nakamurellales</taxon>
        <taxon>Nakamurellaceae</taxon>
        <taxon>Nakamurella</taxon>
    </lineage>
</organism>
<keyword evidence="5" id="KW-1185">Reference proteome</keyword>
<accession>A0A4U6QMQ7</accession>
<dbReference type="InterPro" id="IPR050361">
    <property type="entry name" value="MPP/UQCRC_Complex"/>
</dbReference>
<comment type="caution">
    <text evidence="4">The sequence shown here is derived from an EMBL/GenBank/DDBJ whole genome shotgun (WGS) entry which is preliminary data.</text>
</comment>
<feature type="domain" description="Peptidase M16 N-terminal" evidence="2">
    <location>
        <begin position="87"/>
        <end position="226"/>
    </location>
</feature>
<dbReference type="OrthoDB" id="9811314at2"/>
<dbReference type="Proteomes" id="UP000306985">
    <property type="component" value="Unassembled WGS sequence"/>
</dbReference>
<dbReference type="PANTHER" id="PTHR11851">
    <property type="entry name" value="METALLOPROTEASE"/>
    <property type="match status" value="1"/>
</dbReference>
<feature type="domain" description="Peptidase M16 C-terminal" evidence="3">
    <location>
        <begin position="237"/>
        <end position="411"/>
    </location>
</feature>
<dbReference type="InterPro" id="IPR011249">
    <property type="entry name" value="Metalloenz_LuxS/M16"/>
</dbReference>
<dbReference type="InterPro" id="IPR007863">
    <property type="entry name" value="Peptidase_M16_C"/>
</dbReference>
<protein>
    <submittedName>
        <fullName evidence="4">Insulinase family protein</fullName>
    </submittedName>
</protein>
<dbReference type="PANTHER" id="PTHR11851:SF224">
    <property type="entry name" value="PROCESSING PROTEASE"/>
    <property type="match status" value="1"/>
</dbReference>
<dbReference type="Gene3D" id="3.30.830.10">
    <property type="entry name" value="Metalloenzyme, LuxS/M16 peptidase-like"/>
    <property type="match status" value="2"/>
</dbReference>
<feature type="compositionally biased region" description="Low complexity" evidence="1">
    <location>
        <begin position="1"/>
        <end position="19"/>
    </location>
</feature>
<gene>
    <name evidence="4" type="ORF">FDO65_07160</name>
</gene>
<dbReference type="Pfam" id="PF05193">
    <property type="entry name" value="Peptidase_M16_C"/>
    <property type="match status" value="1"/>
</dbReference>
<dbReference type="EMBL" id="SZZH01000001">
    <property type="protein sequence ID" value="TKV61366.1"/>
    <property type="molecule type" value="Genomic_DNA"/>
</dbReference>
<dbReference type="GO" id="GO:0046872">
    <property type="term" value="F:metal ion binding"/>
    <property type="evidence" value="ECO:0007669"/>
    <property type="project" value="InterPro"/>
</dbReference>
<dbReference type="RefSeq" id="WP_137448670.1">
    <property type="nucleotide sequence ID" value="NZ_SZZH01000001.1"/>
</dbReference>
<evidence type="ECO:0000313" key="5">
    <source>
        <dbReference type="Proteomes" id="UP000306985"/>
    </source>
</evidence>
<dbReference type="InterPro" id="IPR011765">
    <property type="entry name" value="Pept_M16_N"/>
</dbReference>
<proteinExistence type="predicted"/>
<evidence type="ECO:0000259" key="2">
    <source>
        <dbReference type="Pfam" id="PF00675"/>
    </source>
</evidence>
<reference evidence="4 5" key="1">
    <citation type="submission" date="2019-05" db="EMBL/GenBank/DDBJ databases">
        <title>Nakamurella sp. N5BH11, whole genome shotgun sequence.</title>
        <authorList>
            <person name="Tuo L."/>
        </authorList>
    </citation>
    <scope>NUCLEOTIDE SEQUENCE [LARGE SCALE GENOMIC DNA]</scope>
    <source>
        <strain evidence="4 5">N5BH11</strain>
    </source>
</reference>
<sequence>MSPAAGARAASAGKRSSPRTAASTAGSGAPKRSGKGTRARAAVPAFRSAEDVGRTDLGPRPVPPLGAAGRVRRPTVKHADLDSGLHVVAVRVPRTPLVEVRLRVPFGGRNAVHAARAELLAATVLLGSSTRTREEVDAELATVGGHLDANVDPQRLSVTGSVLSTGLGTLLDVLADCLLDPAYRRADVRGERDRLVQHLLIGATQPATIAHQALQRRRFGDHPAALDIPEPELVAAVTPAAVAGLHRRAVVPAGSTLVLVGDLSPARAIDMVASALGGWTSENRATLLKTPPAVAPGAVLLHARAGVVQSQVRLSAAAPTRDEPDYPALQLANLIYGGYFSSRLVENIREAKGYTYSARSSLEFWPGRAALTVAFDTATEATAPALLEARYELGRISLQAPTAAEVDAARNYALGTLATSLATQAGLASTLSMLAGLGLDEKWLAGHPGRLGAVTVDEVAAAAGRVLAPSAFTGVVVGDPDQVAAPLQALGGVELADGSQAIESTGTERT</sequence>
<evidence type="ECO:0000313" key="4">
    <source>
        <dbReference type="EMBL" id="TKV61366.1"/>
    </source>
</evidence>
<evidence type="ECO:0000256" key="1">
    <source>
        <dbReference type="SAM" id="MobiDB-lite"/>
    </source>
</evidence>
<dbReference type="AlphaFoldDB" id="A0A4U6QMQ7"/>